<evidence type="ECO:0000313" key="2">
    <source>
        <dbReference type="Proteomes" id="UP001595952"/>
    </source>
</evidence>
<comment type="caution">
    <text evidence="1">The sequence shown here is derived from an EMBL/GenBank/DDBJ whole genome shotgun (WGS) entry which is preliminary data.</text>
</comment>
<proteinExistence type="predicted"/>
<accession>A0ABV9IEK4</accession>
<sequence>MGKSAELQRLDETRRALETALSSLTSDDKFPSPRTFDGAFETYLLEAARYRLSGTDRVAELHRQLAGAAPSELRTPWFTELDHTELLQVHPALVEASLSWMFGGTDDLMEVTVELPDLLPPDQAKTIFVDAFTGHLRRCTRNDAFTQEDAQRRGRSVDEIFYGTRTVQENAEALEAVVLNELDVYSVRVFRGILASARIDWGG</sequence>
<evidence type="ECO:0000313" key="1">
    <source>
        <dbReference type="EMBL" id="MFC4640313.1"/>
    </source>
</evidence>
<dbReference type="RefSeq" id="WP_380063289.1">
    <property type="nucleotide sequence ID" value="NZ_JBHSEI010000015.1"/>
</dbReference>
<organism evidence="1 2">
    <name type="scientific">Deinococcus hohokamensis</name>
    <dbReference type="NCBI Taxonomy" id="309883"/>
    <lineage>
        <taxon>Bacteria</taxon>
        <taxon>Thermotogati</taxon>
        <taxon>Deinococcota</taxon>
        <taxon>Deinococci</taxon>
        <taxon>Deinococcales</taxon>
        <taxon>Deinococcaceae</taxon>
        <taxon>Deinococcus</taxon>
    </lineage>
</organism>
<reference evidence="2" key="1">
    <citation type="journal article" date="2019" name="Int. J. Syst. Evol. Microbiol.">
        <title>The Global Catalogue of Microorganisms (GCM) 10K type strain sequencing project: providing services to taxonomists for standard genome sequencing and annotation.</title>
        <authorList>
            <consortium name="The Broad Institute Genomics Platform"/>
            <consortium name="The Broad Institute Genome Sequencing Center for Infectious Disease"/>
            <person name="Wu L."/>
            <person name="Ma J."/>
        </authorList>
    </citation>
    <scope>NUCLEOTIDE SEQUENCE [LARGE SCALE GENOMIC DNA]</scope>
    <source>
        <strain evidence="2">CCUG 55995</strain>
    </source>
</reference>
<keyword evidence="2" id="KW-1185">Reference proteome</keyword>
<dbReference type="Proteomes" id="UP001595952">
    <property type="component" value="Unassembled WGS sequence"/>
</dbReference>
<name>A0ABV9IEK4_9DEIO</name>
<gene>
    <name evidence="1" type="ORF">ACFO0D_18445</name>
</gene>
<dbReference type="EMBL" id="JBHSEI010000015">
    <property type="protein sequence ID" value="MFC4640313.1"/>
    <property type="molecule type" value="Genomic_DNA"/>
</dbReference>
<protein>
    <submittedName>
        <fullName evidence="1">Uncharacterized protein</fullName>
    </submittedName>
</protein>